<feature type="transmembrane region" description="Helical" evidence="1">
    <location>
        <begin position="395"/>
        <end position="414"/>
    </location>
</feature>
<evidence type="ECO:0000313" key="3">
    <source>
        <dbReference type="Proteomes" id="UP001549097"/>
    </source>
</evidence>
<name>A0ABV2LHM6_9BACL</name>
<keyword evidence="1" id="KW-0812">Transmembrane</keyword>
<dbReference type="EMBL" id="JBEPMP010000001">
    <property type="protein sequence ID" value="MET3728097.1"/>
    <property type="molecule type" value="Genomic_DNA"/>
</dbReference>
<dbReference type="InterPro" id="IPR007383">
    <property type="entry name" value="DUF445"/>
</dbReference>
<evidence type="ECO:0000313" key="2">
    <source>
        <dbReference type="EMBL" id="MET3728097.1"/>
    </source>
</evidence>
<evidence type="ECO:0000256" key="1">
    <source>
        <dbReference type="SAM" id="Phobius"/>
    </source>
</evidence>
<dbReference type="PANTHER" id="PTHR38442">
    <property type="entry name" value="INNER MEMBRANE PROTEIN-RELATED"/>
    <property type="match status" value="1"/>
</dbReference>
<sequence>MKTKDNKSKYYAKISLGIMGGGFLATFPFQDSIAGQVLQGGFEAGLVGGLADWFAVTALFRHPLGLPIPHTALLPKNRDRMLKAIINMLENDWLTKESIQNKIKDMNISEKVLHELEQRLDSPTLHKGIQSTVIHLINEIDPEKISPILEKELKDYLHAVEIEPVLHSIVNQVLKRELDAKALDYVLFETEKWLKKEDTKNKIGTLAKQLLDNTNADGFMKMAIQSFSQMINAEKLGNMLQPFFLKRIVLLQEPNNPYRKTILDRIHSEIKNVNERRELMVELAEWKNTMVEEWSPSDQITSLLEKMRDKFILQAQDEEWIKRNIITRLHNQIIHLKEDSTRMMKIEGWIQSQLSLMVEKYHAKIGQLVKENLEKLDNETLINIIENNVGKDLQWIRVNGAICGFLIGILLTTFKMVV</sequence>
<protein>
    <submittedName>
        <fullName evidence="2">Uncharacterized membrane-anchored protein YjiN (DUF445 family)</fullName>
    </submittedName>
</protein>
<dbReference type="PANTHER" id="PTHR38442:SF1">
    <property type="entry name" value="INNER MEMBRANE PROTEIN"/>
    <property type="match status" value="1"/>
</dbReference>
<accession>A0ABV2LHM6</accession>
<keyword evidence="1" id="KW-1133">Transmembrane helix</keyword>
<dbReference type="RefSeq" id="WP_233096444.1">
    <property type="nucleotide sequence ID" value="NZ_JAEACF010000001.1"/>
</dbReference>
<comment type="caution">
    <text evidence="2">The sequence shown here is derived from an EMBL/GenBank/DDBJ whole genome shotgun (WGS) entry which is preliminary data.</text>
</comment>
<reference evidence="2 3" key="1">
    <citation type="submission" date="2024-06" db="EMBL/GenBank/DDBJ databases">
        <title>Genomic Encyclopedia of Type Strains, Phase IV (KMG-IV): sequencing the most valuable type-strain genomes for metagenomic binning, comparative biology and taxonomic classification.</title>
        <authorList>
            <person name="Goeker M."/>
        </authorList>
    </citation>
    <scope>NUCLEOTIDE SEQUENCE [LARGE SCALE GENOMIC DNA]</scope>
    <source>
        <strain evidence="2 3">DSM 100124</strain>
    </source>
</reference>
<dbReference type="Pfam" id="PF04286">
    <property type="entry name" value="DUF445"/>
    <property type="match status" value="1"/>
</dbReference>
<gene>
    <name evidence="2" type="ORF">ABID52_001678</name>
</gene>
<proteinExistence type="predicted"/>
<keyword evidence="3" id="KW-1185">Reference proteome</keyword>
<keyword evidence="1" id="KW-0472">Membrane</keyword>
<organism evidence="2 3">
    <name type="scientific">Fictibacillus halophilus</name>
    <dbReference type="NCBI Taxonomy" id="1610490"/>
    <lineage>
        <taxon>Bacteria</taxon>
        <taxon>Bacillati</taxon>
        <taxon>Bacillota</taxon>
        <taxon>Bacilli</taxon>
        <taxon>Bacillales</taxon>
        <taxon>Fictibacillaceae</taxon>
        <taxon>Fictibacillus</taxon>
    </lineage>
</organism>
<dbReference type="Proteomes" id="UP001549097">
    <property type="component" value="Unassembled WGS sequence"/>
</dbReference>